<accession>A0A382B167</accession>
<feature type="non-terminal residue" evidence="6">
    <location>
        <position position="1"/>
    </location>
</feature>
<gene>
    <name evidence="6" type="ORF">METZ01_LOCUS159857</name>
</gene>
<evidence type="ECO:0000313" key="6">
    <source>
        <dbReference type="EMBL" id="SVB07003.1"/>
    </source>
</evidence>
<dbReference type="Gene3D" id="1.10.760.10">
    <property type="entry name" value="Cytochrome c-like domain"/>
    <property type="match status" value="1"/>
</dbReference>
<evidence type="ECO:0000256" key="1">
    <source>
        <dbReference type="ARBA" id="ARBA00022617"/>
    </source>
</evidence>
<dbReference type="InterPro" id="IPR009056">
    <property type="entry name" value="Cyt_c-like_dom"/>
</dbReference>
<dbReference type="GO" id="GO:0009055">
    <property type="term" value="F:electron transfer activity"/>
    <property type="evidence" value="ECO:0007669"/>
    <property type="project" value="InterPro"/>
</dbReference>
<keyword evidence="1" id="KW-0349">Heme</keyword>
<dbReference type="AlphaFoldDB" id="A0A382B167"/>
<evidence type="ECO:0000256" key="2">
    <source>
        <dbReference type="ARBA" id="ARBA00022723"/>
    </source>
</evidence>
<dbReference type="GO" id="GO:0020037">
    <property type="term" value="F:heme binding"/>
    <property type="evidence" value="ECO:0007669"/>
    <property type="project" value="InterPro"/>
</dbReference>
<keyword evidence="2" id="KW-0479">Metal-binding</keyword>
<keyword evidence="3" id="KW-0408">Iron</keyword>
<dbReference type="Pfam" id="PF13442">
    <property type="entry name" value="Cytochrome_CBB3"/>
    <property type="match status" value="1"/>
</dbReference>
<reference evidence="6" key="1">
    <citation type="submission" date="2018-05" db="EMBL/GenBank/DDBJ databases">
        <authorList>
            <person name="Lanie J.A."/>
            <person name="Ng W.-L."/>
            <person name="Kazmierczak K.M."/>
            <person name="Andrzejewski T.M."/>
            <person name="Davidsen T.M."/>
            <person name="Wayne K.J."/>
            <person name="Tettelin H."/>
            <person name="Glass J.I."/>
            <person name="Rusch D."/>
            <person name="Podicherti R."/>
            <person name="Tsui H.-C.T."/>
            <person name="Winkler M.E."/>
        </authorList>
    </citation>
    <scope>NUCLEOTIDE SEQUENCE</scope>
</reference>
<organism evidence="6">
    <name type="scientific">marine metagenome</name>
    <dbReference type="NCBI Taxonomy" id="408172"/>
    <lineage>
        <taxon>unclassified sequences</taxon>
        <taxon>metagenomes</taxon>
        <taxon>ecological metagenomes</taxon>
    </lineage>
</organism>
<dbReference type="EMBL" id="UINC01027559">
    <property type="protein sequence ID" value="SVB07003.1"/>
    <property type="molecule type" value="Genomic_DNA"/>
</dbReference>
<dbReference type="GO" id="GO:0046872">
    <property type="term" value="F:metal ion binding"/>
    <property type="evidence" value="ECO:0007669"/>
    <property type="project" value="UniProtKB-KW"/>
</dbReference>
<feature type="non-terminal residue" evidence="6">
    <location>
        <position position="198"/>
    </location>
</feature>
<dbReference type="SUPFAM" id="SSF46626">
    <property type="entry name" value="Cytochrome c"/>
    <property type="match status" value="1"/>
</dbReference>
<evidence type="ECO:0000259" key="5">
    <source>
        <dbReference type="Pfam" id="PF13442"/>
    </source>
</evidence>
<dbReference type="InterPro" id="IPR036909">
    <property type="entry name" value="Cyt_c-like_dom_sf"/>
</dbReference>
<feature type="domain" description="Cytochrome c" evidence="5">
    <location>
        <begin position="32"/>
        <end position="97"/>
    </location>
</feature>
<protein>
    <recommendedName>
        <fullName evidence="5">Cytochrome c domain-containing protein</fullName>
    </recommendedName>
</protein>
<sequence>VQTVAQKLGQAFGLAAALGLATATGLAKPELSGELLYAKLCAKCHGEQGQGVPDEHDEPLAGDWPIEKLTRVITRTMPDDDPKKCIDDEAERVARYVFDAFYSPDAQPRNKSPRIGLARLTNRQYLHSIADLIGSFKGHSELGQAGGLKAGYYNSRSHGRNKNSIERTDATVNFQYGGSTPAPDNKEYKAEEFSMRWS</sequence>
<evidence type="ECO:0000256" key="3">
    <source>
        <dbReference type="ARBA" id="ARBA00023004"/>
    </source>
</evidence>
<evidence type="ECO:0000256" key="4">
    <source>
        <dbReference type="SAM" id="MobiDB-lite"/>
    </source>
</evidence>
<feature type="compositionally biased region" description="Basic and acidic residues" evidence="4">
    <location>
        <begin position="184"/>
        <end position="198"/>
    </location>
</feature>
<name>A0A382B167_9ZZZZ</name>
<proteinExistence type="predicted"/>
<feature type="region of interest" description="Disordered" evidence="4">
    <location>
        <begin position="173"/>
        <end position="198"/>
    </location>
</feature>